<evidence type="ECO:0000313" key="3">
    <source>
        <dbReference type="Proteomes" id="UP000836841"/>
    </source>
</evidence>
<feature type="transmembrane region" description="Helical" evidence="1">
    <location>
        <begin position="91"/>
        <end position="108"/>
    </location>
</feature>
<keyword evidence="1" id="KW-1133">Transmembrane helix</keyword>
<evidence type="ECO:0000256" key="1">
    <source>
        <dbReference type="SAM" id="Phobius"/>
    </source>
</evidence>
<keyword evidence="3" id="KW-1185">Reference proteome</keyword>
<dbReference type="AlphaFoldDB" id="A0AAU9SV69"/>
<name>A0AAU9SV69_THLAR</name>
<keyword evidence="1" id="KW-0472">Membrane</keyword>
<protein>
    <submittedName>
        <fullName evidence="2">Uncharacterized protein</fullName>
    </submittedName>
</protein>
<gene>
    <name evidence="2" type="ORF">TAV2_LOCUS21760</name>
</gene>
<evidence type="ECO:0000313" key="2">
    <source>
        <dbReference type="EMBL" id="CAH2071683.1"/>
    </source>
</evidence>
<reference evidence="2 3" key="1">
    <citation type="submission" date="2022-03" db="EMBL/GenBank/DDBJ databases">
        <authorList>
            <person name="Nunn A."/>
            <person name="Chopra R."/>
            <person name="Nunn A."/>
            <person name="Contreras Garrido A."/>
        </authorList>
    </citation>
    <scope>NUCLEOTIDE SEQUENCE [LARGE SCALE GENOMIC DNA]</scope>
</reference>
<accession>A0AAU9SV69</accession>
<feature type="non-terminal residue" evidence="2">
    <location>
        <position position="123"/>
    </location>
</feature>
<proteinExistence type="predicted"/>
<dbReference type="EMBL" id="OU466862">
    <property type="protein sequence ID" value="CAH2071683.1"/>
    <property type="molecule type" value="Genomic_DNA"/>
</dbReference>
<feature type="transmembrane region" description="Helical" evidence="1">
    <location>
        <begin position="55"/>
        <end position="79"/>
    </location>
</feature>
<organism evidence="2 3">
    <name type="scientific">Thlaspi arvense</name>
    <name type="common">Field penny-cress</name>
    <dbReference type="NCBI Taxonomy" id="13288"/>
    <lineage>
        <taxon>Eukaryota</taxon>
        <taxon>Viridiplantae</taxon>
        <taxon>Streptophyta</taxon>
        <taxon>Embryophyta</taxon>
        <taxon>Tracheophyta</taxon>
        <taxon>Spermatophyta</taxon>
        <taxon>Magnoliopsida</taxon>
        <taxon>eudicotyledons</taxon>
        <taxon>Gunneridae</taxon>
        <taxon>Pentapetalae</taxon>
        <taxon>rosids</taxon>
        <taxon>malvids</taxon>
        <taxon>Brassicales</taxon>
        <taxon>Brassicaceae</taxon>
        <taxon>Thlaspideae</taxon>
        <taxon>Thlaspi</taxon>
    </lineage>
</organism>
<sequence length="123" mass="13952">GNQKTLEFYQNLQAEKLRKHSLNRGISEFAMVADMNNLSSLSEEKLKDLKKLSRFLDISNFVVSALAFLIFWSGGLVPIPLSHKLGVYGKYVWNVVVLVVIVTAAMVTRRQTCGKLDSWKTKY</sequence>
<keyword evidence="1" id="KW-0812">Transmembrane</keyword>
<dbReference type="Proteomes" id="UP000836841">
    <property type="component" value="Chromosome 6"/>
</dbReference>